<name>C0XKA0_LENH9</name>
<organism evidence="2 3">
    <name type="scientific">Lentilactobacillus hilgardii (strain ATCC 8290 / DSM 20176 / CCUG 30140 / JCM 1155 / KCTC 3500 / NBRC 15886 / NCIMB 8040 / NRRL B-1843 / 9)</name>
    <dbReference type="NCBI Taxonomy" id="1423757"/>
    <lineage>
        <taxon>Bacteria</taxon>
        <taxon>Bacillati</taxon>
        <taxon>Bacillota</taxon>
        <taxon>Bacilli</taxon>
        <taxon>Lactobacillales</taxon>
        <taxon>Lactobacillaceae</taxon>
        <taxon>Lentilactobacillus</taxon>
    </lineage>
</organism>
<sequence length="119" mass="13397">MFVVTGYKRTSNGTLRYKVRDVNHGRKTAGKTGYITASRKYVVPVYYASVPKSKKITVIAKKGINTYKSANLTGKAKHYKKGVRLTVKKLVKHNLTTRYQLSNGHYVTANKKLIIAGKY</sequence>
<gene>
    <name evidence="2" type="ORF">HMPREF0519_1661</name>
</gene>
<keyword evidence="3" id="KW-1185">Reference proteome</keyword>
<protein>
    <recommendedName>
        <fullName evidence="1">DUF5776 domain-containing protein</fullName>
    </recommendedName>
</protein>
<reference evidence="2 3" key="1">
    <citation type="submission" date="2009-01" db="EMBL/GenBank/DDBJ databases">
        <authorList>
            <person name="Qin X."/>
            <person name="Bachman B."/>
            <person name="Battles P."/>
            <person name="Bell A."/>
            <person name="Bess C."/>
            <person name="Bickham C."/>
            <person name="Chaboub L."/>
            <person name="Chen D."/>
            <person name="Coyle M."/>
            <person name="Deiros D.R."/>
            <person name="Dinh H."/>
            <person name="Forbes L."/>
            <person name="Fowler G."/>
            <person name="Francisco L."/>
            <person name="Fu Q."/>
            <person name="Gubbala S."/>
            <person name="Hale W."/>
            <person name="Han Y."/>
            <person name="Hemphill L."/>
            <person name="Highlander S.K."/>
            <person name="Hirani K."/>
            <person name="Hogues M."/>
            <person name="Jackson L."/>
            <person name="Jakkamsetti A."/>
            <person name="Javaid M."/>
            <person name="Jiang H."/>
            <person name="Korchina V."/>
            <person name="Kovar C."/>
            <person name="Lara F."/>
            <person name="Lee S."/>
            <person name="Mata R."/>
            <person name="Mathew T."/>
            <person name="Moen C."/>
            <person name="Morales K."/>
            <person name="Munidasa M."/>
            <person name="Nazareth L."/>
            <person name="Ngo R."/>
            <person name="Nguyen L."/>
            <person name="Okwuonu G."/>
            <person name="Ongeri F."/>
            <person name="Patil S."/>
            <person name="Petrosino J."/>
            <person name="Pham C."/>
            <person name="Pham P."/>
            <person name="Pu L.-L."/>
            <person name="Puazo M."/>
            <person name="Raj R."/>
            <person name="Reid J."/>
            <person name="Rouhana J."/>
            <person name="Saada N."/>
            <person name="Shang Y."/>
            <person name="Simmons D."/>
            <person name="Thornton R."/>
            <person name="Warren J."/>
            <person name="Weissenberger G."/>
            <person name="Zhang J."/>
            <person name="Zhang L."/>
            <person name="Zhou C."/>
            <person name="Zhu D."/>
            <person name="Muzny D."/>
            <person name="Worley K."/>
            <person name="Gibbs R."/>
        </authorList>
    </citation>
    <scope>NUCLEOTIDE SEQUENCE [LARGE SCALE GENOMIC DNA]</scope>
    <source>
        <strain evidence="3">ATCC 8290 / DSM 20176 / CCUG 30140 / JCM 1155 / KCTC 3500 / NBRC 15886 / NCIMB 8040 / NRRL B-1843 / 9</strain>
    </source>
</reference>
<dbReference type="AlphaFoldDB" id="C0XKA0"/>
<evidence type="ECO:0000259" key="1">
    <source>
        <dbReference type="Pfam" id="PF19087"/>
    </source>
</evidence>
<evidence type="ECO:0000313" key="2">
    <source>
        <dbReference type="EMBL" id="EEI24178.1"/>
    </source>
</evidence>
<proteinExistence type="predicted"/>
<dbReference type="Pfam" id="PF19087">
    <property type="entry name" value="DUF5776"/>
    <property type="match status" value="1"/>
</dbReference>
<feature type="domain" description="DUF5776" evidence="1">
    <location>
        <begin position="46"/>
        <end position="114"/>
    </location>
</feature>
<comment type="caution">
    <text evidence="2">The sequence shown here is derived from an EMBL/GenBank/DDBJ whole genome shotgun (WGS) entry which is preliminary data.</text>
</comment>
<evidence type="ECO:0000313" key="3">
    <source>
        <dbReference type="Proteomes" id="UP000003752"/>
    </source>
</evidence>
<dbReference type="Proteomes" id="UP000003752">
    <property type="component" value="Unassembled WGS sequence"/>
</dbReference>
<dbReference type="HOGENOM" id="CLU_160621_0_0_9"/>
<accession>C0XKA0</accession>
<dbReference type="EMBL" id="ACGP01000154">
    <property type="protein sequence ID" value="EEI24178.1"/>
    <property type="molecule type" value="Genomic_DNA"/>
</dbReference>
<dbReference type="InterPro" id="IPR044081">
    <property type="entry name" value="DUF5776"/>
</dbReference>